<feature type="domain" description="Thiamine pyrophosphate enzyme TPP-binding" evidence="2">
    <location>
        <begin position="90"/>
        <end position="235"/>
    </location>
</feature>
<dbReference type="InterPro" id="IPR051479">
    <property type="entry name" value="PorB-like"/>
</dbReference>
<dbReference type="PANTHER" id="PTHR42897:SF2">
    <property type="entry name" value="PYRUVATE SYNTHASE SUBUNIT PORB"/>
    <property type="match status" value="1"/>
</dbReference>
<dbReference type="RefSeq" id="WP_144681488.1">
    <property type="nucleotide sequence ID" value="NZ_VLLC01000001.1"/>
</dbReference>
<accession>A0A562S7Z5</accession>
<keyword evidence="4" id="KW-1185">Reference proteome</keyword>
<dbReference type="InterPro" id="IPR011766">
    <property type="entry name" value="TPP_enzyme_TPP-bd"/>
</dbReference>
<name>A0A562S7Z5_9BACT</name>
<reference evidence="3 4" key="1">
    <citation type="submission" date="2019-07" db="EMBL/GenBank/DDBJ databases">
        <title>Genome sequencing of 100 strains of the haloalkaliphilic chemolithoautotrophic sulfur-oxidizing bacterium Thioalkalivibrio.</title>
        <authorList>
            <person name="Muyzer G."/>
        </authorList>
    </citation>
    <scope>NUCLEOTIDE SEQUENCE [LARGE SCALE GENOMIC DNA]</scope>
    <source>
        <strain evidence="3 4">ASO4-4</strain>
    </source>
</reference>
<dbReference type="GO" id="GO:0016491">
    <property type="term" value="F:oxidoreductase activity"/>
    <property type="evidence" value="ECO:0007669"/>
    <property type="project" value="UniProtKB-KW"/>
</dbReference>
<dbReference type="Pfam" id="PF02775">
    <property type="entry name" value="TPP_enzyme_C"/>
    <property type="match status" value="1"/>
</dbReference>
<keyword evidence="3" id="KW-0670">Pyruvate</keyword>
<gene>
    <name evidence="3" type="ORF">LZ24_00248</name>
</gene>
<proteinExistence type="predicted"/>
<comment type="caution">
    <text evidence="3">The sequence shown here is derived from an EMBL/GenBank/DDBJ whole genome shotgun (WGS) entry which is preliminary data.</text>
</comment>
<dbReference type="Gene3D" id="3.40.50.970">
    <property type="match status" value="1"/>
</dbReference>
<evidence type="ECO:0000313" key="4">
    <source>
        <dbReference type="Proteomes" id="UP000318307"/>
    </source>
</evidence>
<dbReference type="EMBL" id="VLLC01000001">
    <property type="protein sequence ID" value="TWI77438.1"/>
    <property type="molecule type" value="Genomic_DNA"/>
</dbReference>
<protein>
    <submittedName>
        <fullName evidence="3">Pyruvate ferredoxin oxidoreductase beta subunit</fullName>
    </submittedName>
</protein>
<dbReference type="GO" id="GO:0030976">
    <property type="term" value="F:thiamine pyrophosphate binding"/>
    <property type="evidence" value="ECO:0007669"/>
    <property type="project" value="InterPro"/>
</dbReference>
<dbReference type="Proteomes" id="UP000318307">
    <property type="component" value="Unassembled WGS sequence"/>
</dbReference>
<dbReference type="InterPro" id="IPR029061">
    <property type="entry name" value="THDP-binding"/>
</dbReference>
<dbReference type="OrthoDB" id="9794954at2"/>
<sequence>MSKKIITPVASLAHILPEDYRDLVDRGPHGKSVGIKDLGSFKEITEEHPHCAGCGVSLGVRLALAALPAPEDTLVVGTPGCSFFALSQTALNYSNTAFGNQNSVASGLKRMLSIRYPDKDKDVVVMAGDGGIADIGLDMTLHSWFRGEKISTIMLDNEVYGNTGGQESGMSPEGQVLHMAPKGKNFKKIPVFEMARTAGCVYGAKVTIASPKRLGMAVNRAILLARELGPTYIQIYTPCPTNMKFSPADTLRIAKEAGRAHYAFEEFMTEEAAGRIAAMEGGQEVQED</sequence>
<evidence type="ECO:0000256" key="1">
    <source>
        <dbReference type="ARBA" id="ARBA00023002"/>
    </source>
</evidence>
<dbReference type="PANTHER" id="PTHR42897">
    <property type="entry name" value="PYRUVATE SYNTHASE SUBUNIT PORB"/>
    <property type="match status" value="1"/>
</dbReference>
<organism evidence="3 4">
    <name type="scientific">Desulfobotulus alkaliphilus</name>
    <dbReference type="NCBI Taxonomy" id="622671"/>
    <lineage>
        <taxon>Bacteria</taxon>
        <taxon>Pseudomonadati</taxon>
        <taxon>Thermodesulfobacteriota</taxon>
        <taxon>Desulfobacteria</taxon>
        <taxon>Desulfobacterales</taxon>
        <taxon>Desulfobacteraceae</taxon>
        <taxon>Desulfobotulus</taxon>
    </lineage>
</organism>
<dbReference type="SUPFAM" id="SSF52518">
    <property type="entry name" value="Thiamin diphosphate-binding fold (THDP-binding)"/>
    <property type="match status" value="1"/>
</dbReference>
<dbReference type="GO" id="GO:0044281">
    <property type="term" value="P:small molecule metabolic process"/>
    <property type="evidence" value="ECO:0007669"/>
    <property type="project" value="UniProtKB-ARBA"/>
</dbReference>
<evidence type="ECO:0000313" key="3">
    <source>
        <dbReference type="EMBL" id="TWI77438.1"/>
    </source>
</evidence>
<evidence type="ECO:0000259" key="2">
    <source>
        <dbReference type="Pfam" id="PF02775"/>
    </source>
</evidence>
<keyword evidence="1" id="KW-0560">Oxidoreductase</keyword>
<dbReference type="AlphaFoldDB" id="A0A562S7Z5"/>